<dbReference type="InterPro" id="IPR035929">
    <property type="entry name" value="CoaB-like_sf"/>
</dbReference>
<accession>A0A0S7C516</accession>
<keyword evidence="1 3" id="KW-0210">Decarboxylase</keyword>
<feature type="domain" description="Flavoprotein" evidence="5">
    <location>
        <begin position="5"/>
        <end position="178"/>
    </location>
</feature>
<keyword evidence="3 4" id="KW-0285">Flavoprotein</keyword>
<evidence type="ECO:0000313" key="8">
    <source>
        <dbReference type="Proteomes" id="UP000053091"/>
    </source>
</evidence>
<comment type="caution">
    <text evidence="3">Lacks conserved residue(s) required for the propagation of feature annotation.</text>
</comment>
<dbReference type="GO" id="GO:0015937">
    <property type="term" value="P:coenzyme A biosynthetic process"/>
    <property type="evidence" value="ECO:0007669"/>
    <property type="project" value="UniProtKB-UniRule"/>
</dbReference>
<comment type="similarity">
    <text evidence="3 4">In the N-terminal section; belongs to the HFCD (homo-oligomeric flavin containing Cys decarboxylase) superfamily.</text>
</comment>
<dbReference type="HAMAP" id="MF_02225">
    <property type="entry name" value="CoaBC"/>
    <property type="match status" value="1"/>
</dbReference>
<dbReference type="OrthoDB" id="9802554at2"/>
<dbReference type="EMBL" id="DF968183">
    <property type="protein sequence ID" value="GAP44550.1"/>
    <property type="molecule type" value="Genomic_DNA"/>
</dbReference>
<dbReference type="GO" id="GO:0004633">
    <property type="term" value="F:phosphopantothenoylcysteine decarboxylase activity"/>
    <property type="evidence" value="ECO:0007669"/>
    <property type="project" value="UniProtKB-UniRule"/>
</dbReference>
<dbReference type="InterPro" id="IPR005252">
    <property type="entry name" value="CoaBC"/>
</dbReference>
<keyword evidence="3" id="KW-0460">Magnesium</keyword>
<feature type="binding site" evidence="3">
    <location>
        <position position="338"/>
    </location>
    <ligand>
        <name>CTP</name>
        <dbReference type="ChEBI" id="CHEBI:37563"/>
    </ligand>
</feature>
<dbReference type="EC" id="4.1.1.36" evidence="3"/>
<comment type="function">
    <text evidence="4">Catalyzes two steps in the biosynthesis of coenzyme A. In the first step cysteine is conjugated to 4'-phosphopantothenate to form 4-phosphopantothenoylcysteine, in the latter compound is decarboxylated to form 4'-phosphopantotheine.</text>
</comment>
<evidence type="ECO:0000259" key="6">
    <source>
        <dbReference type="Pfam" id="PF04127"/>
    </source>
</evidence>
<dbReference type="UniPathway" id="UPA00241">
    <property type="reaction ID" value="UER00353"/>
</dbReference>
<dbReference type="Pfam" id="PF04127">
    <property type="entry name" value="DFP"/>
    <property type="match status" value="1"/>
</dbReference>
<feature type="region of interest" description="Phosphopantothenate--cysteine ligase" evidence="3">
    <location>
        <begin position="190"/>
        <end position="398"/>
    </location>
</feature>
<keyword evidence="8" id="KW-1185">Reference proteome</keyword>
<comment type="cofactor">
    <cofactor evidence="3">
        <name>FMN</name>
        <dbReference type="ChEBI" id="CHEBI:58210"/>
    </cofactor>
    <text evidence="3">Binds 1 FMN per subunit.</text>
</comment>
<dbReference type="STRING" id="1678841.TBC1_12358"/>
<dbReference type="NCBIfam" id="TIGR00521">
    <property type="entry name" value="coaBC_dfp"/>
    <property type="match status" value="1"/>
</dbReference>
<dbReference type="SUPFAM" id="SSF102645">
    <property type="entry name" value="CoaB-like"/>
    <property type="match status" value="1"/>
</dbReference>
<reference evidence="7" key="1">
    <citation type="journal article" date="2015" name="Genome Announc.">
        <title>Draft Genome Sequence of Bacteroidales Strain TBC1, a Novel Isolate from a Methanogenic Wastewater Treatment System.</title>
        <authorList>
            <person name="Tourlousse D.M."/>
            <person name="Matsuura N."/>
            <person name="Sun L."/>
            <person name="Toyonaga M."/>
            <person name="Kuroda K."/>
            <person name="Ohashi A."/>
            <person name="Cruz R."/>
            <person name="Yamaguchi T."/>
            <person name="Sekiguchi Y."/>
        </authorList>
    </citation>
    <scope>NUCLEOTIDE SEQUENCE [LARGE SCALE GENOMIC DNA]</scope>
    <source>
        <strain evidence="7">TBC1</strain>
    </source>
</reference>
<keyword evidence="3" id="KW-0511">Multifunctional enzyme</keyword>
<dbReference type="Proteomes" id="UP000053091">
    <property type="component" value="Unassembled WGS sequence"/>
</dbReference>
<feature type="binding site" evidence="3">
    <location>
        <position position="324"/>
    </location>
    <ligand>
        <name>CTP</name>
        <dbReference type="ChEBI" id="CHEBI:37563"/>
    </ligand>
</feature>
<dbReference type="PATRIC" id="fig|1678841.3.peg.3058"/>
<dbReference type="GO" id="GO:0046872">
    <property type="term" value="F:metal ion binding"/>
    <property type="evidence" value="ECO:0007669"/>
    <property type="project" value="UniProtKB-KW"/>
</dbReference>
<dbReference type="SUPFAM" id="SSF52507">
    <property type="entry name" value="Homo-oligomeric flavin-containing Cys decarboxylases, HFCD"/>
    <property type="match status" value="1"/>
</dbReference>
<dbReference type="GO" id="GO:0004632">
    <property type="term" value="F:phosphopantothenate--cysteine ligase activity"/>
    <property type="evidence" value="ECO:0007669"/>
    <property type="project" value="UniProtKB-UniRule"/>
</dbReference>
<feature type="binding site" evidence="3">
    <location>
        <position position="279"/>
    </location>
    <ligand>
        <name>CTP</name>
        <dbReference type="ChEBI" id="CHEBI:37563"/>
    </ligand>
</feature>
<evidence type="ECO:0000259" key="5">
    <source>
        <dbReference type="Pfam" id="PF02441"/>
    </source>
</evidence>
<dbReference type="InterPro" id="IPR036551">
    <property type="entry name" value="Flavin_trans-like"/>
</dbReference>
<dbReference type="InterPro" id="IPR003382">
    <property type="entry name" value="Flavoprotein"/>
</dbReference>
<dbReference type="AlphaFoldDB" id="A0A0S7C516"/>
<dbReference type="RefSeq" id="WP_082189634.1">
    <property type="nucleotide sequence ID" value="NZ_DF968183.1"/>
</dbReference>
<comment type="pathway">
    <text evidence="3 4">Cofactor biosynthesis; coenzyme A biosynthesis; CoA from (R)-pantothenate: step 3/5.</text>
</comment>
<comment type="similarity">
    <text evidence="3 4">In the C-terminal section; belongs to the PPC synthetase family.</text>
</comment>
<evidence type="ECO:0000313" key="7">
    <source>
        <dbReference type="EMBL" id="GAP44550.1"/>
    </source>
</evidence>
<dbReference type="Gene3D" id="3.40.50.1950">
    <property type="entry name" value="Flavin prenyltransferase-like"/>
    <property type="match status" value="1"/>
</dbReference>
<feature type="binding site" evidence="3">
    <location>
        <position position="342"/>
    </location>
    <ligand>
        <name>CTP</name>
        <dbReference type="ChEBI" id="CHEBI:37563"/>
    </ligand>
</feature>
<dbReference type="EC" id="6.3.2.5" evidence="3"/>
<feature type="domain" description="DNA/pantothenate metabolism flavoprotein C-terminal" evidence="6">
    <location>
        <begin position="185"/>
        <end position="395"/>
    </location>
</feature>
<dbReference type="PANTHER" id="PTHR14359">
    <property type="entry name" value="HOMO-OLIGOMERIC FLAVIN CONTAINING CYS DECARBOXYLASE FAMILY"/>
    <property type="match status" value="1"/>
</dbReference>
<comment type="catalytic activity">
    <reaction evidence="3 4">
        <text>N-[(R)-4-phosphopantothenoyl]-L-cysteine + H(+) = (R)-4'-phosphopantetheine + CO2</text>
        <dbReference type="Rhea" id="RHEA:16793"/>
        <dbReference type="ChEBI" id="CHEBI:15378"/>
        <dbReference type="ChEBI" id="CHEBI:16526"/>
        <dbReference type="ChEBI" id="CHEBI:59458"/>
        <dbReference type="ChEBI" id="CHEBI:61723"/>
        <dbReference type="EC" id="4.1.1.36"/>
    </reaction>
</comment>
<evidence type="ECO:0000256" key="4">
    <source>
        <dbReference type="RuleBase" id="RU364078"/>
    </source>
</evidence>
<keyword evidence="3" id="KW-0479">Metal-binding</keyword>
<sequence length="398" mass="42754">MLKGKKILIGITGSIAAYKIPLLIRLLKKEGAEVKIVMTPCAKDFVTPLTLSTLSQQPVLIEPYDKTDGSWNSHVDWGRWADVFIMAPVSANTLAKMASGIADNLLTTTYLAAKCPVFFAPAMDLDMFHHPTTQKNIDTLLSYGNHLIAPQEGELASGLCGAGRMEEPEEILRIVRDFFLKCNHLSGKKVLISAGPTYELIDPVRFIGNFSSGKMGYALAEDAAARGAQVVLVSGPVGLKPLHPGINLISVTSAAQMAEACFSEFKSSDITIMAAAVADYTVTDPAPVKIKKSVDKLTIELSKTTDILATLGKQKQAGQFLAGFALETDNEKPNALSKLKNKNLDMIVLNSLNDQGAGFGYDTNQVTIVMADGVETEVPLKSKKDVAAVILDVISARQ</sequence>
<keyword evidence="2 3" id="KW-0456">Lyase</keyword>
<dbReference type="PANTHER" id="PTHR14359:SF6">
    <property type="entry name" value="PHOSPHOPANTOTHENOYLCYSTEINE DECARBOXYLASE"/>
    <property type="match status" value="1"/>
</dbReference>
<dbReference type="Gene3D" id="3.40.50.10300">
    <property type="entry name" value="CoaB-like"/>
    <property type="match status" value="1"/>
</dbReference>
<evidence type="ECO:0000256" key="3">
    <source>
        <dbReference type="HAMAP-Rule" id="MF_02225"/>
    </source>
</evidence>
<feature type="binding site" evidence="3">
    <location>
        <position position="289"/>
    </location>
    <ligand>
        <name>CTP</name>
        <dbReference type="ChEBI" id="CHEBI:37563"/>
    </ligand>
</feature>
<comment type="cofactor">
    <cofactor evidence="3">
        <name>Mg(2+)</name>
        <dbReference type="ChEBI" id="CHEBI:18420"/>
    </cofactor>
</comment>
<name>A0A0S7C516_9BACT</name>
<evidence type="ECO:0000256" key="1">
    <source>
        <dbReference type="ARBA" id="ARBA00022793"/>
    </source>
</evidence>
<proteinExistence type="inferred from homology"/>
<feature type="region of interest" description="Phosphopantothenoylcysteine decarboxylase" evidence="3">
    <location>
        <begin position="1"/>
        <end position="189"/>
    </location>
</feature>
<keyword evidence="3 4" id="KW-0288">FMN</keyword>
<dbReference type="InterPro" id="IPR007085">
    <property type="entry name" value="DNA/pantothenate-metab_flavo_C"/>
</dbReference>
<comment type="catalytic activity">
    <reaction evidence="3 4">
        <text>(R)-4'-phosphopantothenate + L-cysteine + CTP = N-[(R)-4-phosphopantothenoyl]-L-cysteine + CMP + diphosphate + H(+)</text>
        <dbReference type="Rhea" id="RHEA:19397"/>
        <dbReference type="ChEBI" id="CHEBI:10986"/>
        <dbReference type="ChEBI" id="CHEBI:15378"/>
        <dbReference type="ChEBI" id="CHEBI:33019"/>
        <dbReference type="ChEBI" id="CHEBI:35235"/>
        <dbReference type="ChEBI" id="CHEBI:37563"/>
        <dbReference type="ChEBI" id="CHEBI:59458"/>
        <dbReference type="ChEBI" id="CHEBI:60377"/>
        <dbReference type="EC" id="6.3.2.5"/>
    </reaction>
</comment>
<dbReference type="GO" id="GO:0071513">
    <property type="term" value="C:phosphopantothenoylcysteine decarboxylase complex"/>
    <property type="evidence" value="ECO:0007669"/>
    <property type="project" value="TreeGrafter"/>
</dbReference>
<comment type="function">
    <text evidence="3">Catalyzes two sequential steps in the biosynthesis of coenzyme A. In the first step cysteine is conjugated to 4'-phosphopantothenate to form 4-phosphopantothenoylcysteine. In the second step the latter compound is decarboxylated to form 4'-phosphopantotheine.</text>
</comment>
<comment type="pathway">
    <text evidence="3 4">Cofactor biosynthesis; coenzyme A biosynthesis; CoA from (R)-pantothenate: step 2/5.</text>
</comment>
<dbReference type="Pfam" id="PF02441">
    <property type="entry name" value="Flavoprotein"/>
    <property type="match status" value="1"/>
</dbReference>
<organism evidence="7">
    <name type="scientific">Lentimicrobium saccharophilum</name>
    <dbReference type="NCBI Taxonomy" id="1678841"/>
    <lineage>
        <taxon>Bacteria</taxon>
        <taxon>Pseudomonadati</taxon>
        <taxon>Bacteroidota</taxon>
        <taxon>Bacteroidia</taxon>
        <taxon>Bacteroidales</taxon>
        <taxon>Lentimicrobiaceae</taxon>
        <taxon>Lentimicrobium</taxon>
    </lineage>
</organism>
<protein>
    <recommendedName>
        <fullName evidence="3">Coenzyme A biosynthesis bifunctional protein CoaBC</fullName>
    </recommendedName>
    <alternativeName>
        <fullName evidence="3">DNA/pantothenate metabolism flavoprotein</fullName>
    </alternativeName>
    <alternativeName>
        <fullName evidence="3">Phosphopantothenoylcysteine synthetase/decarboxylase</fullName>
        <shortName evidence="3">PPCS-PPCDC</shortName>
    </alternativeName>
    <domain>
        <recommendedName>
            <fullName evidence="3">Phosphopantothenoylcysteine decarboxylase</fullName>
            <shortName evidence="3">PPC decarboxylase</shortName>
            <shortName evidence="3">PPC-DC</shortName>
            <ecNumber evidence="3">4.1.1.36</ecNumber>
        </recommendedName>
        <alternativeName>
            <fullName evidence="3">CoaC</fullName>
        </alternativeName>
    </domain>
    <domain>
        <recommendedName>
            <fullName evidence="3">Phosphopantothenate--cysteine ligase</fullName>
            <ecNumber evidence="3">6.3.2.5</ecNumber>
        </recommendedName>
        <alternativeName>
            <fullName evidence="3">CoaB</fullName>
        </alternativeName>
        <alternativeName>
            <fullName evidence="3">Phosphopantothenoylcysteine synthetase</fullName>
            <shortName evidence="3">PPC synthetase</shortName>
            <shortName evidence="3">PPC-S</shortName>
        </alternativeName>
    </domain>
</protein>
<dbReference type="GO" id="GO:0015941">
    <property type="term" value="P:pantothenate catabolic process"/>
    <property type="evidence" value="ECO:0007669"/>
    <property type="project" value="InterPro"/>
</dbReference>
<gene>
    <name evidence="3" type="primary">coaBC</name>
    <name evidence="7" type="ORF">TBC1_12358</name>
</gene>
<keyword evidence="3 4" id="KW-0436">Ligase</keyword>
<evidence type="ECO:0000256" key="2">
    <source>
        <dbReference type="ARBA" id="ARBA00023239"/>
    </source>
</evidence>
<dbReference type="GO" id="GO:0010181">
    <property type="term" value="F:FMN binding"/>
    <property type="evidence" value="ECO:0007669"/>
    <property type="project" value="UniProtKB-UniRule"/>
</dbReference>